<evidence type="ECO:0000313" key="2">
    <source>
        <dbReference type="EMBL" id="KAF1981382.1"/>
    </source>
</evidence>
<protein>
    <submittedName>
        <fullName evidence="2">Uncharacterized protein</fullName>
    </submittedName>
</protein>
<organism evidence="2 3">
    <name type="scientific">Aulographum hederae CBS 113979</name>
    <dbReference type="NCBI Taxonomy" id="1176131"/>
    <lineage>
        <taxon>Eukaryota</taxon>
        <taxon>Fungi</taxon>
        <taxon>Dikarya</taxon>
        <taxon>Ascomycota</taxon>
        <taxon>Pezizomycotina</taxon>
        <taxon>Dothideomycetes</taxon>
        <taxon>Pleosporomycetidae</taxon>
        <taxon>Aulographales</taxon>
        <taxon>Aulographaceae</taxon>
    </lineage>
</organism>
<feature type="region of interest" description="Disordered" evidence="1">
    <location>
        <begin position="23"/>
        <end position="51"/>
    </location>
</feature>
<feature type="compositionally biased region" description="Basic and acidic residues" evidence="1">
    <location>
        <begin position="29"/>
        <end position="39"/>
    </location>
</feature>
<keyword evidence="3" id="KW-1185">Reference proteome</keyword>
<evidence type="ECO:0000313" key="3">
    <source>
        <dbReference type="Proteomes" id="UP000800041"/>
    </source>
</evidence>
<name>A0A6G1GKK9_9PEZI</name>
<dbReference type="AlphaFoldDB" id="A0A6G1GKK9"/>
<evidence type="ECO:0000256" key="1">
    <source>
        <dbReference type="SAM" id="MobiDB-lite"/>
    </source>
</evidence>
<dbReference type="Proteomes" id="UP000800041">
    <property type="component" value="Unassembled WGS sequence"/>
</dbReference>
<gene>
    <name evidence="2" type="ORF">K402DRAFT_398570</name>
</gene>
<reference evidence="2" key="1">
    <citation type="journal article" date="2020" name="Stud. Mycol.">
        <title>101 Dothideomycetes genomes: a test case for predicting lifestyles and emergence of pathogens.</title>
        <authorList>
            <person name="Haridas S."/>
            <person name="Albert R."/>
            <person name="Binder M."/>
            <person name="Bloem J."/>
            <person name="Labutti K."/>
            <person name="Salamov A."/>
            <person name="Andreopoulos B."/>
            <person name="Baker S."/>
            <person name="Barry K."/>
            <person name="Bills G."/>
            <person name="Bluhm B."/>
            <person name="Cannon C."/>
            <person name="Castanera R."/>
            <person name="Culley D."/>
            <person name="Daum C."/>
            <person name="Ezra D."/>
            <person name="Gonzalez J."/>
            <person name="Henrissat B."/>
            <person name="Kuo A."/>
            <person name="Liang C."/>
            <person name="Lipzen A."/>
            <person name="Lutzoni F."/>
            <person name="Magnuson J."/>
            <person name="Mondo S."/>
            <person name="Nolan M."/>
            <person name="Ohm R."/>
            <person name="Pangilinan J."/>
            <person name="Park H.-J."/>
            <person name="Ramirez L."/>
            <person name="Alfaro M."/>
            <person name="Sun H."/>
            <person name="Tritt A."/>
            <person name="Yoshinaga Y."/>
            <person name="Zwiers L.-H."/>
            <person name="Turgeon B."/>
            <person name="Goodwin S."/>
            <person name="Spatafora J."/>
            <person name="Crous P."/>
            <person name="Grigoriev I."/>
        </authorList>
    </citation>
    <scope>NUCLEOTIDE SEQUENCE</scope>
    <source>
        <strain evidence="2">CBS 113979</strain>
    </source>
</reference>
<sequence>MVSYPVLESRIISHLRRQGMFTNPGMAGRECEADEHTSDPLEEPFPTRGSGSNTNSAFHFFRLLRNRTPKLYHSPNSHSQRGLDILDLTISMFQASRSMRHHSNTRWPCQTVYARQIGLQCGKPSGQAFVLESDLRTTIMFPSPCSSGFSMGKMVMVSINTAGLFLP</sequence>
<dbReference type="EMBL" id="ML977200">
    <property type="protein sequence ID" value="KAF1981382.1"/>
    <property type="molecule type" value="Genomic_DNA"/>
</dbReference>
<proteinExistence type="predicted"/>
<accession>A0A6G1GKK9</accession>